<dbReference type="InterPro" id="IPR036390">
    <property type="entry name" value="WH_DNA-bd_sf"/>
</dbReference>
<dbReference type="AlphaFoldDB" id="A0A833VGK1"/>
<evidence type="ECO:0000259" key="2">
    <source>
        <dbReference type="Pfam" id="PF04824"/>
    </source>
</evidence>
<dbReference type="InterPro" id="IPR006909">
    <property type="entry name" value="Rad21/Rec8_C_eu"/>
</dbReference>
<accession>A0A833VGK1</accession>
<evidence type="ECO:0000256" key="1">
    <source>
        <dbReference type="SAM" id="MobiDB-lite"/>
    </source>
</evidence>
<gene>
    <name evidence="3" type="ORF">FCM35_KLT18518</name>
</gene>
<dbReference type="InterPro" id="IPR039781">
    <property type="entry name" value="Rad21/Rec8-like"/>
</dbReference>
<sequence length="329" mass="37502">MCLFSPKPMVRTPVKRETYGKLRKRKIFWCCDQRTVLSNEVMEKAINDSNDLVYKRRKAPSTCLDVWRGERFDLVDQLFNEPLIPCKFSKVHAGDSDYTTRVPNNCNSQLEKPLNTPCENVTDINHAGDTDLQPSTTQHIESEVQESETIEKSVDISDKGTSRFEKIRRRLFEPGTPENEPYGRSADLSDWVNERSGHPSGFGTLPDGPTPRILTETSDTTLSSFDSELGSHDGDGGVDQTKEGSVWSAHTRYVAHQLHQKASDLKRRNQESYLSLEQMLQGKKRKTSATFFYETLMLKGRGMIDLKQESPYGDIRIFATRLDEELRIS</sequence>
<name>A0A833VGK1_9POAL</name>
<proteinExistence type="predicted"/>
<dbReference type="GO" id="GO:1990414">
    <property type="term" value="P:replication-born double-strand break repair via sister chromatid exchange"/>
    <property type="evidence" value="ECO:0007669"/>
    <property type="project" value="TreeGrafter"/>
</dbReference>
<evidence type="ECO:0000313" key="4">
    <source>
        <dbReference type="Proteomes" id="UP000623129"/>
    </source>
</evidence>
<dbReference type="InterPro" id="IPR023093">
    <property type="entry name" value="ScpA-like_C"/>
</dbReference>
<dbReference type="EMBL" id="SWLB01000006">
    <property type="protein sequence ID" value="KAF3337931.1"/>
    <property type="molecule type" value="Genomic_DNA"/>
</dbReference>
<evidence type="ECO:0000313" key="3">
    <source>
        <dbReference type="EMBL" id="KAF3337931.1"/>
    </source>
</evidence>
<feature type="region of interest" description="Disordered" evidence="1">
    <location>
        <begin position="169"/>
        <end position="216"/>
    </location>
</feature>
<dbReference type="GO" id="GO:0008278">
    <property type="term" value="C:cohesin complex"/>
    <property type="evidence" value="ECO:0007669"/>
    <property type="project" value="InterPro"/>
</dbReference>
<feature type="domain" description="Rad21/Rec8-like protein C-terminal eukaryotic" evidence="2">
    <location>
        <begin position="272"/>
        <end position="317"/>
    </location>
</feature>
<dbReference type="Gene3D" id="1.10.10.580">
    <property type="entry name" value="Structural maintenance of chromosome 1. Chain E"/>
    <property type="match status" value="1"/>
</dbReference>
<dbReference type="GO" id="GO:0007062">
    <property type="term" value="P:sister chromatid cohesion"/>
    <property type="evidence" value="ECO:0007669"/>
    <property type="project" value="InterPro"/>
</dbReference>
<dbReference type="Proteomes" id="UP000623129">
    <property type="component" value="Unassembled WGS sequence"/>
</dbReference>
<comment type="caution">
    <text evidence="3">The sequence shown here is derived from an EMBL/GenBank/DDBJ whole genome shotgun (WGS) entry which is preliminary data.</text>
</comment>
<dbReference type="OrthoDB" id="10071381at2759"/>
<reference evidence="3" key="1">
    <citation type="submission" date="2020-01" db="EMBL/GenBank/DDBJ databases">
        <title>Genome sequence of Kobresia littledalei, the first chromosome-level genome in the family Cyperaceae.</title>
        <authorList>
            <person name="Qu G."/>
        </authorList>
    </citation>
    <scope>NUCLEOTIDE SEQUENCE</scope>
    <source>
        <strain evidence="3">C.B.Clarke</strain>
        <tissue evidence="3">Leaf</tissue>
    </source>
</reference>
<keyword evidence="4" id="KW-1185">Reference proteome</keyword>
<dbReference type="GO" id="GO:0003682">
    <property type="term" value="F:chromatin binding"/>
    <property type="evidence" value="ECO:0007669"/>
    <property type="project" value="TreeGrafter"/>
</dbReference>
<dbReference type="PANTHER" id="PTHR12585">
    <property type="entry name" value="SCC1 / RAD21 FAMILY MEMBER"/>
    <property type="match status" value="1"/>
</dbReference>
<organism evidence="3 4">
    <name type="scientific">Carex littledalei</name>
    <dbReference type="NCBI Taxonomy" id="544730"/>
    <lineage>
        <taxon>Eukaryota</taxon>
        <taxon>Viridiplantae</taxon>
        <taxon>Streptophyta</taxon>
        <taxon>Embryophyta</taxon>
        <taxon>Tracheophyta</taxon>
        <taxon>Spermatophyta</taxon>
        <taxon>Magnoliopsida</taxon>
        <taxon>Liliopsida</taxon>
        <taxon>Poales</taxon>
        <taxon>Cyperaceae</taxon>
        <taxon>Cyperoideae</taxon>
        <taxon>Cariceae</taxon>
        <taxon>Carex</taxon>
        <taxon>Carex subgen. Euthyceras</taxon>
    </lineage>
</organism>
<dbReference type="SUPFAM" id="SSF46785">
    <property type="entry name" value="Winged helix' DNA-binding domain"/>
    <property type="match status" value="1"/>
</dbReference>
<protein>
    <submittedName>
        <fullName evidence="3">Sister chromatid cohesion 1 protein 2 isoform X3</fullName>
    </submittedName>
</protein>
<dbReference type="PANTHER" id="PTHR12585:SF73">
    <property type="entry name" value="SISTER CHROMATID COHESION 1 PROTEIN 2"/>
    <property type="match status" value="1"/>
</dbReference>
<dbReference type="CDD" id="cd21793">
    <property type="entry name" value="Rad21_Rec8_M_AtSYN1-like"/>
    <property type="match status" value="1"/>
</dbReference>
<dbReference type="Pfam" id="PF04824">
    <property type="entry name" value="Rad21_Rec8"/>
    <property type="match status" value="1"/>
</dbReference>
<feature type="region of interest" description="Disordered" evidence="1">
    <location>
        <begin position="127"/>
        <end position="156"/>
    </location>
</feature>